<name>A0AAD5VH13_9AGAR</name>
<protein>
    <submittedName>
        <fullName evidence="2">Uncharacterized protein</fullName>
    </submittedName>
</protein>
<organism evidence="2 3">
    <name type="scientific">Leucocoprinus birnbaumii</name>
    <dbReference type="NCBI Taxonomy" id="56174"/>
    <lineage>
        <taxon>Eukaryota</taxon>
        <taxon>Fungi</taxon>
        <taxon>Dikarya</taxon>
        <taxon>Basidiomycota</taxon>
        <taxon>Agaricomycotina</taxon>
        <taxon>Agaricomycetes</taxon>
        <taxon>Agaricomycetidae</taxon>
        <taxon>Agaricales</taxon>
        <taxon>Agaricineae</taxon>
        <taxon>Agaricaceae</taxon>
        <taxon>Leucocoprinus</taxon>
    </lineage>
</organism>
<evidence type="ECO:0000313" key="2">
    <source>
        <dbReference type="EMBL" id="KAJ3559999.1"/>
    </source>
</evidence>
<evidence type="ECO:0000313" key="3">
    <source>
        <dbReference type="Proteomes" id="UP001213000"/>
    </source>
</evidence>
<dbReference type="EMBL" id="JANIEX010001257">
    <property type="protein sequence ID" value="KAJ3559999.1"/>
    <property type="molecule type" value="Genomic_DNA"/>
</dbReference>
<proteinExistence type="predicted"/>
<dbReference type="Proteomes" id="UP001213000">
    <property type="component" value="Unassembled WGS sequence"/>
</dbReference>
<keyword evidence="3" id="KW-1185">Reference proteome</keyword>
<reference evidence="2" key="1">
    <citation type="submission" date="2022-07" db="EMBL/GenBank/DDBJ databases">
        <title>Genome Sequence of Leucocoprinus birnbaumii.</title>
        <authorList>
            <person name="Buettner E."/>
        </authorList>
    </citation>
    <scope>NUCLEOTIDE SEQUENCE</scope>
    <source>
        <strain evidence="2">VT141</strain>
    </source>
</reference>
<dbReference type="AlphaFoldDB" id="A0AAD5VH13"/>
<evidence type="ECO:0000256" key="1">
    <source>
        <dbReference type="SAM" id="MobiDB-lite"/>
    </source>
</evidence>
<sequence length="777" mass="85983">MSNLPIRADSSADAEEAVGIGEAEILEIDAHSDSASSTDTVRPSVEVVQMNEDPDPDGNFDPVREFFERYPAFPYEPDTNPARLFDQLAEHEHWPIGSTNFKLALAQMKAALYQQFDPSIEMPGPDFVEPEPELFVEADLNPTTSTKRMSKSAKRRMKKRLAAMAKASGSGETNEGDWSAAPVILEQDSGQVEAEEVTWSWPAPAPDDNQSTSPSIPQLPATALKPIILPTMRTNTRPAQRFGAGPKGGAGFRKGKGKYRGEVKVTSVPAPNPDVSGDEVPEWVNEASISSTCLPRETLVNLGRLKPIVLPNPSDASSSVIPKRFYGSPRLKPKGGYGKNTTYYTNRLTTPPIPTRRLHKSLVDVAVQAGGNDMPSSPSRDETGGFCQGKESLTTVLSTQKNPFDDFFSEWPDYDSERDRTISVATQLNQLRQRKKWWGPRQIFWNNAYTMYAQALVLQFNASYGTDVNDLETWHRVLRATGSGMPGSVDECKLLVDSIHVNLVDLVDASLDPVSTPVVATFESPQALSFTLSGAYPRDRPAIKLTRALTDQGQNISEHIQTCSKLKDKALFQSTALSIPTTHALRKPSFTTTTHEPTLPVAVDDAQPTIPSSSDDSTTESPSPVEPMEEFFTSFSSQVQYKPDEPAAAQMARLRKALKKFHKNKEEGEIKAILKAAQDHYKTALVRQFNKSYGTNVDDLALDAWYKLLQRCGITPLPSTAKACKKILKRKYINLVDLHDARDDPDRQVIHFKTEHELSCYTKKRTKIFPKGSPRSK</sequence>
<feature type="compositionally biased region" description="Low complexity" evidence="1">
    <location>
        <begin position="608"/>
        <end position="623"/>
    </location>
</feature>
<gene>
    <name evidence="2" type="ORF">NP233_g11117</name>
</gene>
<accession>A0AAD5VH13</accession>
<feature type="region of interest" description="Disordered" evidence="1">
    <location>
        <begin position="237"/>
        <end position="256"/>
    </location>
</feature>
<dbReference type="PANTHER" id="PTHR38846">
    <property type="entry name" value="C3H1-TYPE DOMAIN-CONTAINING PROTEIN"/>
    <property type="match status" value="1"/>
</dbReference>
<comment type="caution">
    <text evidence="2">The sequence shown here is derived from an EMBL/GenBank/DDBJ whole genome shotgun (WGS) entry which is preliminary data.</text>
</comment>
<feature type="region of interest" description="Disordered" evidence="1">
    <location>
        <begin position="588"/>
        <end position="627"/>
    </location>
</feature>
<dbReference type="PANTHER" id="PTHR38846:SF1">
    <property type="entry name" value="C3H1-TYPE DOMAIN-CONTAINING PROTEIN"/>
    <property type="match status" value="1"/>
</dbReference>